<dbReference type="EMBL" id="JAUDFV010000102">
    <property type="protein sequence ID" value="KAL2731760.1"/>
    <property type="molecule type" value="Genomic_DNA"/>
</dbReference>
<organism evidence="2 3">
    <name type="scientific">Vespula squamosa</name>
    <name type="common">Southern yellow jacket</name>
    <name type="synonym">Wasp</name>
    <dbReference type="NCBI Taxonomy" id="30214"/>
    <lineage>
        <taxon>Eukaryota</taxon>
        <taxon>Metazoa</taxon>
        <taxon>Ecdysozoa</taxon>
        <taxon>Arthropoda</taxon>
        <taxon>Hexapoda</taxon>
        <taxon>Insecta</taxon>
        <taxon>Pterygota</taxon>
        <taxon>Neoptera</taxon>
        <taxon>Endopterygota</taxon>
        <taxon>Hymenoptera</taxon>
        <taxon>Apocrita</taxon>
        <taxon>Aculeata</taxon>
        <taxon>Vespoidea</taxon>
        <taxon>Vespidae</taxon>
        <taxon>Vespinae</taxon>
        <taxon>Vespula</taxon>
    </lineage>
</organism>
<protein>
    <submittedName>
        <fullName evidence="2">PiggyBac transposable element-derived protein 4-like</fullName>
    </submittedName>
</protein>
<keyword evidence="3" id="KW-1185">Reference proteome</keyword>
<dbReference type="InterPro" id="IPR029526">
    <property type="entry name" value="PGBD"/>
</dbReference>
<sequence length="166" mass="19158">MRIIPLGAQGSNITRLQRITGFIDYINSRLFDSFTPSQKICVDESVVKLKGRILFITYNPQKPTKWGIRIYILADFNTGYICGILPYYGSLTTEKLLRPNLLVSTRISLHIYTTMLNKIPGAQEYDMFTDRYYTSYILANELHKLKCLLTEIILINNKKLPDAIKK</sequence>
<comment type="caution">
    <text evidence="2">The sequence shown here is derived from an EMBL/GenBank/DDBJ whole genome shotgun (WGS) entry which is preliminary data.</text>
</comment>
<dbReference type="AlphaFoldDB" id="A0ABD2BGI5"/>
<reference evidence="2 3" key="1">
    <citation type="journal article" date="2024" name="Ann. Entomol. Soc. Am.">
        <title>Genomic analyses of the southern and eastern yellowjacket wasps (Hymenoptera: Vespidae) reveal evolutionary signatures of social life.</title>
        <authorList>
            <person name="Catto M.A."/>
            <person name="Caine P.B."/>
            <person name="Orr S.E."/>
            <person name="Hunt B.G."/>
            <person name="Goodisman M.A.D."/>
        </authorList>
    </citation>
    <scope>NUCLEOTIDE SEQUENCE [LARGE SCALE GENOMIC DNA]</scope>
    <source>
        <strain evidence="2">233</strain>
        <tissue evidence="2">Head and thorax</tissue>
    </source>
</reference>
<accession>A0ABD2BGI5</accession>
<evidence type="ECO:0000313" key="3">
    <source>
        <dbReference type="Proteomes" id="UP001607302"/>
    </source>
</evidence>
<dbReference type="Proteomes" id="UP001607302">
    <property type="component" value="Unassembled WGS sequence"/>
</dbReference>
<evidence type="ECO:0000313" key="2">
    <source>
        <dbReference type="EMBL" id="KAL2731760.1"/>
    </source>
</evidence>
<name>A0ABD2BGI5_VESSQ</name>
<dbReference type="PANTHER" id="PTHR46599:SF3">
    <property type="entry name" value="PIGGYBAC TRANSPOSABLE ELEMENT-DERIVED PROTEIN 4"/>
    <property type="match status" value="1"/>
</dbReference>
<gene>
    <name evidence="2" type="ORF">V1478_004448</name>
</gene>
<feature type="domain" description="PiggyBac transposable element-derived protein" evidence="1">
    <location>
        <begin position="15"/>
        <end position="165"/>
    </location>
</feature>
<proteinExistence type="predicted"/>
<dbReference type="PANTHER" id="PTHR46599">
    <property type="entry name" value="PIGGYBAC TRANSPOSABLE ELEMENT-DERIVED PROTEIN 4"/>
    <property type="match status" value="1"/>
</dbReference>
<dbReference type="Pfam" id="PF13843">
    <property type="entry name" value="DDE_Tnp_1_7"/>
    <property type="match status" value="1"/>
</dbReference>
<evidence type="ECO:0000259" key="1">
    <source>
        <dbReference type="Pfam" id="PF13843"/>
    </source>
</evidence>